<comment type="caution">
    <text evidence="1">The sequence shown here is derived from an EMBL/GenBank/DDBJ whole genome shotgun (WGS) entry which is preliminary data.</text>
</comment>
<gene>
    <name evidence="1" type="ORF">FEQUK3_LOCUS1807</name>
</gene>
<organism evidence="1 2">
    <name type="scientific">Fusarium equiseti</name>
    <name type="common">Fusarium scirpi</name>
    <dbReference type="NCBI Taxonomy" id="61235"/>
    <lineage>
        <taxon>Eukaryota</taxon>
        <taxon>Fungi</taxon>
        <taxon>Dikarya</taxon>
        <taxon>Ascomycota</taxon>
        <taxon>Pezizomycotina</taxon>
        <taxon>Sordariomycetes</taxon>
        <taxon>Hypocreomycetidae</taxon>
        <taxon>Hypocreales</taxon>
        <taxon>Nectriaceae</taxon>
        <taxon>Fusarium</taxon>
        <taxon>Fusarium incarnatum-equiseti species complex</taxon>
    </lineage>
</organism>
<sequence>MANYKEHADYVAYPNGGVRPDERLLPEIRTNVDGRPFINPGEVYCRYRYADAQLCSETLKFSSESALRNQYKNAHDLVA</sequence>
<dbReference type="EMBL" id="CAJSTJ010000077">
    <property type="protein sequence ID" value="CAG7556056.1"/>
    <property type="molecule type" value="Genomic_DNA"/>
</dbReference>
<name>A0A8J2N7F3_FUSEQ</name>
<evidence type="ECO:0000313" key="2">
    <source>
        <dbReference type="Proteomes" id="UP000693738"/>
    </source>
</evidence>
<protein>
    <submittedName>
        <fullName evidence="1">Uncharacterized protein</fullName>
    </submittedName>
</protein>
<dbReference type="AlphaFoldDB" id="A0A8J2N7F3"/>
<reference evidence="1" key="1">
    <citation type="submission" date="2021-05" db="EMBL/GenBank/DDBJ databases">
        <authorList>
            <person name="Khan N."/>
        </authorList>
    </citation>
    <scope>NUCLEOTIDE SEQUENCE</scope>
</reference>
<dbReference type="Proteomes" id="UP000693738">
    <property type="component" value="Unassembled WGS sequence"/>
</dbReference>
<accession>A0A8J2N7F3</accession>
<evidence type="ECO:0000313" key="1">
    <source>
        <dbReference type="EMBL" id="CAG7556056.1"/>
    </source>
</evidence>
<proteinExistence type="predicted"/>